<dbReference type="Gene3D" id="2.40.128.90">
    <property type="entry name" value="OMPT-like"/>
    <property type="match status" value="1"/>
</dbReference>
<dbReference type="SUPFAM" id="SSF56925">
    <property type="entry name" value="OMPA-like"/>
    <property type="match status" value="1"/>
</dbReference>
<feature type="domain" description="Outer membrane protein beta-barrel" evidence="7">
    <location>
        <begin position="12"/>
        <end position="256"/>
    </location>
</feature>
<dbReference type="PANTHER" id="PTHR34001:SF3">
    <property type="entry name" value="BLL7405 PROTEIN"/>
    <property type="match status" value="1"/>
</dbReference>
<sequence length="572" mass="61910">MRSGVLVGGAATVALVACGVANSADLDPVIKLPPTVWSWTGAYVGVHGGGGYGQTSFSDPYGPPIYGDAISTPVFMAGGQVGYNWQRYRWVFGAELDASYTVSDGTNSCFAFSGIAVIDTCKAGPNVFVTGTARVGYTFGPQGRTLAYVKAGVAWQNNRGEIANNNEFRAGTFAGYPRQTTQFDYGRFGGTVGAGVEQALTPAWSVKFEYDYMGFGGPHLATPPTMQYPPVAVIPGNTTRLSSNYHVGKVGLNYHFDATPSAPKWSDALLYPESAPPSVKPGDWSVESGSRVWLSRGTFQWDFILPPPMPGDGGIPSSRLTYHGLDGISGELFGRLDSPWGIFLKGNIGVGRFNKGKLNDEDSSIGEVAYSNTLSGQANGKFMYYTADAGYDFLRGRTYKLGAFVGWTYYGQKSDSMGCLQTASSLPFRPCALPQQLIGTQDSNWNASRIGFSAEAMLLERWRVTADVAYLPWTDFSGRDNHLLRDNTTFYDQRGNGGGGVQMEGTLSYFLSKNFSVGVGARYWAMWTKNDSDVTYNCSGCNGPGTLVQTPLLAKYSMERWGTFLQASYRFD</sequence>
<reference evidence="9" key="1">
    <citation type="journal article" date="2019" name="Int. J. Syst. Evol. Microbiol.">
        <title>The Global Catalogue of Microorganisms (GCM) 10K type strain sequencing project: providing services to taxonomists for standard genome sequencing and annotation.</title>
        <authorList>
            <consortium name="The Broad Institute Genomics Platform"/>
            <consortium name="The Broad Institute Genome Sequencing Center for Infectious Disease"/>
            <person name="Wu L."/>
            <person name="Ma J."/>
        </authorList>
    </citation>
    <scope>NUCLEOTIDE SEQUENCE [LARGE SCALE GENOMIC DNA]</scope>
    <source>
        <strain evidence="9">NBRC 102520</strain>
    </source>
</reference>
<evidence type="ECO:0000313" key="8">
    <source>
        <dbReference type="EMBL" id="GLR91439.1"/>
    </source>
</evidence>
<evidence type="ECO:0000256" key="4">
    <source>
        <dbReference type="ARBA" id="ARBA00023237"/>
    </source>
</evidence>
<proteinExistence type="inferred from homology"/>
<evidence type="ECO:0000256" key="6">
    <source>
        <dbReference type="SAM" id="SignalP"/>
    </source>
</evidence>
<dbReference type="InterPro" id="IPR011250">
    <property type="entry name" value="OMP/PagP_B-barrel"/>
</dbReference>
<evidence type="ECO:0000313" key="9">
    <source>
        <dbReference type="Proteomes" id="UP001156905"/>
    </source>
</evidence>
<dbReference type="Gene3D" id="2.40.160.20">
    <property type="match status" value="1"/>
</dbReference>
<dbReference type="EMBL" id="BSOW01000047">
    <property type="protein sequence ID" value="GLR91439.1"/>
    <property type="molecule type" value="Genomic_DNA"/>
</dbReference>
<dbReference type="PANTHER" id="PTHR34001">
    <property type="entry name" value="BLL7405 PROTEIN"/>
    <property type="match status" value="1"/>
</dbReference>
<dbReference type="Proteomes" id="UP001156905">
    <property type="component" value="Unassembled WGS sequence"/>
</dbReference>
<dbReference type="InterPro" id="IPR020080">
    <property type="entry name" value="OM_adhesin/peptidase_omptin"/>
</dbReference>
<comment type="caution">
    <text evidence="8">The sequence shown here is derived from an EMBL/GenBank/DDBJ whole genome shotgun (WGS) entry which is preliminary data.</text>
</comment>
<protein>
    <recommendedName>
        <fullName evidence="7">Outer membrane protein beta-barrel domain-containing protein</fullName>
    </recommendedName>
</protein>
<keyword evidence="4" id="KW-0998">Cell outer membrane</keyword>
<evidence type="ECO:0000259" key="7">
    <source>
        <dbReference type="Pfam" id="PF13505"/>
    </source>
</evidence>
<gene>
    <name evidence="8" type="ORF">GCM10007857_81560</name>
</gene>
<keyword evidence="3" id="KW-0472">Membrane</keyword>
<feature type="chain" id="PRO_5045481307" description="Outer membrane protein beta-barrel domain-containing protein" evidence="6">
    <location>
        <begin position="24"/>
        <end position="572"/>
    </location>
</feature>
<comment type="subcellular location">
    <subcellularLocation>
        <location evidence="1">Cell outer membrane</location>
    </subcellularLocation>
</comment>
<accession>A0ABQ6BAJ6</accession>
<evidence type="ECO:0000256" key="5">
    <source>
        <dbReference type="ARBA" id="ARBA00038306"/>
    </source>
</evidence>
<keyword evidence="2 6" id="KW-0732">Signal</keyword>
<dbReference type="InterPro" id="IPR053724">
    <property type="entry name" value="OMP_A26_sf"/>
</dbReference>
<dbReference type="PROSITE" id="PS51257">
    <property type="entry name" value="PROKAR_LIPOPROTEIN"/>
    <property type="match status" value="1"/>
</dbReference>
<feature type="signal peptide" evidence="6">
    <location>
        <begin position="1"/>
        <end position="23"/>
    </location>
</feature>
<dbReference type="InterPro" id="IPR027385">
    <property type="entry name" value="Beta-barrel_OMP"/>
</dbReference>
<comment type="similarity">
    <text evidence="5">Belongs to the Omp25/RopB family.</text>
</comment>
<name>A0ABQ6BAJ6_9BRAD</name>
<dbReference type="Pfam" id="PF13505">
    <property type="entry name" value="OMP_b-brl"/>
    <property type="match status" value="1"/>
</dbReference>
<keyword evidence="9" id="KW-1185">Reference proteome</keyword>
<dbReference type="InterPro" id="IPR051692">
    <property type="entry name" value="OMP-like"/>
</dbReference>
<evidence type="ECO:0000256" key="3">
    <source>
        <dbReference type="ARBA" id="ARBA00023136"/>
    </source>
</evidence>
<dbReference type="SUPFAM" id="SSF69917">
    <property type="entry name" value="OMPT-like"/>
    <property type="match status" value="1"/>
</dbReference>
<organism evidence="8 9">
    <name type="scientific">Bradyrhizobium iriomotense</name>
    <dbReference type="NCBI Taxonomy" id="441950"/>
    <lineage>
        <taxon>Bacteria</taxon>
        <taxon>Pseudomonadati</taxon>
        <taxon>Pseudomonadota</taxon>
        <taxon>Alphaproteobacteria</taxon>
        <taxon>Hyphomicrobiales</taxon>
        <taxon>Nitrobacteraceae</taxon>
        <taxon>Bradyrhizobium</taxon>
    </lineage>
</organism>
<evidence type="ECO:0000256" key="1">
    <source>
        <dbReference type="ARBA" id="ARBA00004442"/>
    </source>
</evidence>
<evidence type="ECO:0000256" key="2">
    <source>
        <dbReference type="ARBA" id="ARBA00022729"/>
    </source>
</evidence>